<feature type="signal peptide" evidence="1">
    <location>
        <begin position="1"/>
        <end position="32"/>
    </location>
</feature>
<proteinExistence type="predicted"/>
<accession>A0A6P4FR74</accession>
<feature type="chain" id="PRO_5027774118" evidence="1">
    <location>
        <begin position="33"/>
        <end position="407"/>
    </location>
</feature>
<evidence type="ECO:0000313" key="2">
    <source>
        <dbReference type="EnsemblMetazoa" id="XP_016991954.1"/>
    </source>
</evidence>
<dbReference type="AlphaFoldDB" id="A0A6P4FR74"/>
<reference evidence="2" key="3">
    <citation type="submission" date="2025-05" db="UniProtKB">
        <authorList>
            <consortium name="EnsemblMetazoa"/>
        </authorList>
    </citation>
    <scope>IDENTIFICATION</scope>
</reference>
<reference evidence="3" key="1">
    <citation type="journal article" date="2021" name="Elife">
        <title>Highly contiguous assemblies of 101 drosophilid genomes.</title>
        <authorList>
            <person name="Kim B.Y."/>
            <person name="Wang J.R."/>
            <person name="Miller D.E."/>
            <person name="Barmina O."/>
            <person name="Delaney E."/>
            <person name="Thompson A."/>
            <person name="Comeault A.A."/>
            <person name="Peede D."/>
            <person name="D'Agostino E.R."/>
            <person name="Pelaez J."/>
            <person name="Aguilar J.M."/>
            <person name="Haji D."/>
            <person name="Matsunaga T."/>
            <person name="Armstrong E.E."/>
            <person name="Zych M."/>
            <person name="Ogawa Y."/>
            <person name="Stamenkovic-Radak M."/>
            <person name="Jelic M."/>
            <person name="Veselinovic M.S."/>
            <person name="Tanaskovic M."/>
            <person name="Eric P."/>
            <person name="Gao J.J."/>
            <person name="Katoh T.K."/>
            <person name="Toda M.J."/>
            <person name="Watabe H."/>
            <person name="Watada M."/>
            <person name="Davis J.S."/>
            <person name="Moyle L.C."/>
            <person name="Manoli G."/>
            <person name="Bertolini E."/>
            <person name="Kostal V."/>
            <person name="Hawley R.S."/>
            <person name="Takahashi A."/>
            <person name="Jones C.D."/>
            <person name="Price D.K."/>
            <person name="Whiteman N."/>
            <person name="Kopp A."/>
            <person name="Matute D.R."/>
            <person name="Petrov D.A."/>
        </authorList>
    </citation>
    <scope>NUCLEOTIDE SEQUENCE [LARGE SCALE GENOMIC DNA]</scope>
</reference>
<organism evidence="4">
    <name type="scientific">Drosophila rhopaloa</name>
    <name type="common">Fruit fly</name>
    <dbReference type="NCBI Taxonomy" id="1041015"/>
    <lineage>
        <taxon>Eukaryota</taxon>
        <taxon>Metazoa</taxon>
        <taxon>Ecdysozoa</taxon>
        <taxon>Arthropoda</taxon>
        <taxon>Hexapoda</taxon>
        <taxon>Insecta</taxon>
        <taxon>Pterygota</taxon>
        <taxon>Neoptera</taxon>
        <taxon>Endopterygota</taxon>
        <taxon>Diptera</taxon>
        <taxon>Brachycera</taxon>
        <taxon>Muscomorpha</taxon>
        <taxon>Ephydroidea</taxon>
        <taxon>Drosophilidae</taxon>
        <taxon>Drosophila</taxon>
        <taxon>Sophophora</taxon>
    </lineage>
</organism>
<keyword evidence="3" id="KW-1185">Reference proteome</keyword>
<evidence type="ECO:0000313" key="4">
    <source>
        <dbReference type="RefSeq" id="XP_016991954.1"/>
    </source>
</evidence>
<gene>
    <name evidence="4" type="primary">LOC108053749</name>
    <name evidence="2" type="synonym">108053749</name>
</gene>
<sequence>METTMQFSQSVGKRSSAEMHLLLLICVPLVLGEVLPLEPDLENIQLTIRRSANRGDKLQVFQSIWGAIRSDFATDTDKVKGLYSHLGTFIRDEMQCTSGASGRSACELQQEVRRHLRTLMSQRLANLLNAEESIQTYGMYIAASVEPAMVRDVLVNAIEDVYFYRPSDKLVQQLEQLFADRDEVSFRMMIEAQLTLFWRYQAMQDSSESFLFNMAHMVSKIRTHHMYASVDAGLQKRVEALGKSLPPVLGLLFNPQGFCLLSRSDREYIYTTITDEWNYGLNGRQVFAWHEQNYTDSAGLIRAFVQEQHSTPIFTLRSELFKWYFFVDPTEGNRLGALRSGSPSSSSSFWSIAYVEDALIFRQRDLTLCAAEKHDNDRRLVKMLPGQMHTPPSEACQWLPIDCASPK</sequence>
<protein>
    <submittedName>
        <fullName evidence="4">Uncharacterized protein LOC108053749</fullName>
    </submittedName>
</protein>
<dbReference type="GeneID" id="108053749"/>
<dbReference type="EnsemblMetazoa" id="XM_017136465.2">
    <property type="protein sequence ID" value="XP_016991954.1"/>
    <property type="gene ID" value="LOC108053749"/>
</dbReference>
<evidence type="ECO:0000313" key="3">
    <source>
        <dbReference type="Proteomes" id="UP001652680"/>
    </source>
</evidence>
<name>A0A6P4FR74_DRORH</name>
<reference evidence="4" key="2">
    <citation type="submission" date="2025-04" db="UniProtKB">
        <authorList>
            <consortium name="RefSeq"/>
        </authorList>
    </citation>
    <scope>IDENTIFICATION</scope>
</reference>
<dbReference type="OMA" id="THHMYAS"/>
<dbReference type="Proteomes" id="UP001652680">
    <property type="component" value="Unassembled WGS sequence"/>
</dbReference>
<dbReference type="OrthoDB" id="7973909at2759"/>
<evidence type="ECO:0000256" key="1">
    <source>
        <dbReference type="SAM" id="SignalP"/>
    </source>
</evidence>
<keyword evidence="1" id="KW-0732">Signal</keyword>
<dbReference type="RefSeq" id="XP_016991954.1">
    <property type="nucleotide sequence ID" value="XM_017136465.1"/>
</dbReference>